<organism evidence="12">
    <name type="scientific">viral metagenome</name>
    <dbReference type="NCBI Taxonomy" id="1070528"/>
    <lineage>
        <taxon>unclassified sequences</taxon>
        <taxon>metagenomes</taxon>
        <taxon>organismal metagenomes</taxon>
    </lineage>
</organism>
<dbReference type="InterPro" id="IPR013846">
    <property type="entry name" value="mRNA_cap_enzyme_C"/>
</dbReference>
<keyword evidence="4" id="KW-0808">Transferase</keyword>
<dbReference type="UniPathway" id="UPA00922"/>
<evidence type="ECO:0000256" key="7">
    <source>
        <dbReference type="ARBA" id="ARBA00022801"/>
    </source>
</evidence>
<evidence type="ECO:0000256" key="8">
    <source>
        <dbReference type="ARBA" id="ARBA00022884"/>
    </source>
</evidence>
<keyword evidence="8" id="KW-0694">RNA-binding</keyword>
<evidence type="ECO:0000256" key="4">
    <source>
        <dbReference type="ARBA" id="ARBA00022679"/>
    </source>
</evidence>
<dbReference type="SUPFAM" id="SSF55154">
    <property type="entry name" value="CYTH-like phosphatases"/>
    <property type="match status" value="1"/>
</dbReference>
<name>A0A6C0FCF4_9ZZZZ</name>
<dbReference type="PROSITE" id="PS51562">
    <property type="entry name" value="RNA_CAP0_MT"/>
    <property type="match status" value="1"/>
</dbReference>
<evidence type="ECO:0000256" key="9">
    <source>
        <dbReference type="ARBA" id="ARBA00023134"/>
    </source>
</evidence>
<dbReference type="InterPro" id="IPR037009">
    <property type="entry name" value="mRNA_triPase_Cet1_sf"/>
</dbReference>
<evidence type="ECO:0000256" key="2">
    <source>
        <dbReference type="ARBA" id="ARBA00022603"/>
    </source>
</evidence>
<dbReference type="Gene3D" id="3.40.50.150">
    <property type="entry name" value="Vaccinia Virus protein VP39"/>
    <property type="match status" value="1"/>
</dbReference>
<dbReference type="Pfam" id="PF03291">
    <property type="entry name" value="mRNA_G-N7_MeTrfase"/>
    <property type="match status" value="1"/>
</dbReference>
<dbReference type="Gene3D" id="3.30.470.30">
    <property type="entry name" value="DNA ligase/mRNA capping enzyme"/>
    <property type="match status" value="1"/>
</dbReference>
<feature type="domain" description="MRNA cap 0 methyltransferase" evidence="11">
    <location>
        <begin position="932"/>
        <end position="1276"/>
    </location>
</feature>
<dbReference type="InterPro" id="IPR033469">
    <property type="entry name" value="CYTH-like_dom_sf"/>
</dbReference>
<dbReference type="Gene3D" id="2.40.50.140">
    <property type="entry name" value="Nucleic acid-binding proteins"/>
    <property type="match status" value="1"/>
</dbReference>
<dbReference type="InterPro" id="IPR004971">
    <property type="entry name" value="mRNA_G-N7_MeTrfase_dom"/>
</dbReference>
<accession>A0A6C0FCF4</accession>
<evidence type="ECO:0000256" key="1">
    <source>
        <dbReference type="ARBA" id="ARBA00005129"/>
    </source>
</evidence>
<dbReference type="Gene3D" id="3.20.100.10">
    <property type="entry name" value="mRNA triphosphatase Cet1-like"/>
    <property type="match status" value="1"/>
</dbReference>
<evidence type="ECO:0000256" key="3">
    <source>
        <dbReference type="ARBA" id="ARBA00022664"/>
    </source>
</evidence>
<evidence type="ECO:0000259" key="11">
    <source>
        <dbReference type="PROSITE" id="PS51562"/>
    </source>
</evidence>
<sequence>MSQKTDPTYEEIMKSDTLVSYFAKAISDKEIEIEWIYGTHPKIDTLNKTDFLRLLTYLRTNHPLISETNTLDINRQYTNRRGKTGIGNVRCSIEGVQDIRKYCKSNSIEGLSDILFVKKQIYKDLKNLTHSYDPIINRDYNYRINAKTESPLSDEDREVIEFRRDLKDSLKSYRYKKRYSFATQDGLFRIDLTAVKQCPYDMIQRKTKVYRSFVDACILKMPESYEVEIEYVGSTETQGGFPIESFIQNVLSGKSVKDVSGTTSSLSFNVFSELAYVEKIQRSEAPSHSWGEFQSETEVLNAYASRLFPPTFTPVTLNPEDDIHYTYWDTSDQEYLLDLIMDTDRSLYYERTETNTKADYKGAKQTDYAVFSIVPPFQDEDVPSDKQSLPKEIMVPLIEISETSESLKLTEPITVELQEGLARYSDVLMNSEGPVSDTTVETEEEIDPKIKHAKQVVKAVINRFTENAVSLLKVIRQTDRLLSKSIQARVIEGYHKLTQQGNGNTRFIGPNPVPISLKELDPDNPHTILHSYMVTEKADGIRAQLYKMADGACYLLTQKLKVIHTGLSFGDSLKGEWLLDGEYITQDKHGEPVELYMIFDVYYAGEGKDSLYPSPAYTYPWKSSNVSRSSILSDFQAQYDATPVDDSYVDIGYKRYYEGPKALKQKKDTNERNIYTNLSEMGKSCRKILKRDEDTHDGFGYTIDGLIFLPMNYPVSSTSESSVSSINGPWTVNYKWKSALENTIDFRIKFVKETVDGKQRDKLVTMNLDNQITLCRQVSLVVKYDMKRDPDYDYASLIVTGDSKKPPTEIPFHPPDESSDIHLCNLPIQDNKTLCLRDKVEITDGMIVEMRYCPQNPIGAQWQPLRHRWDKQVPQLFIHANQIWDTIQHPVTEDMIRGVPSELSKIPGYLSEYPIRDASETYYLGNENRYDTPDRSLRVFHNYVKQKLISAITSVGEKSIAIMDTSIGRGGDLNKYLRSSNNISFLLALDISSDVNSAAKRFYLERMRKPRAMFIQYDTSISLKETQGVRGSETTQTKNTHYLDILYGRDRKIPKEMRPILPRFKNLCQKGFDVISSQFSFHYYLKDEETFRGYLQNLSDNCKTHGYFIGTCYDGMKVFQELEKSSSGILEMNDEYGNRVYSIQKRYEIDDFTYTPDRKSELFGQKIDVYMNSIGQEITEYLVNFNMVSDIMNEYHFRLATPKLKGKYSGIFDNTEYSYIPGMGGFETILKHLQNRSSSDSDLKNFYPEALEIFKEENKPLIQLSSLNNWFIFEKFA</sequence>
<protein>
    <recommendedName>
        <fullName evidence="11">mRNA cap 0 methyltransferase domain-containing protein</fullName>
    </recommendedName>
</protein>
<dbReference type="PANTHER" id="PTHR12189">
    <property type="entry name" value="MRNA GUANINE-7- METHYLTRANSFERASE"/>
    <property type="match status" value="1"/>
</dbReference>
<keyword evidence="2" id="KW-0489">Methyltransferase</keyword>
<dbReference type="GO" id="GO:0004482">
    <property type="term" value="F:mRNA 5'-cap (guanine-N7-)-methyltransferase activity"/>
    <property type="evidence" value="ECO:0007669"/>
    <property type="project" value="InterPro"/>
</dbReference>
<keyword evidence="5" id="KW-0949">S-adenosyl-L-methionine</keyword>
<comment type="pathway">
    <text evidence="1">mRNA processing; mRNA capping.</text>
</comment>
<dbReference type="Pfam" id="PF03919">
    <property type="entry name" value="mRNA_cap_C"/>
    <property type="match status" value="1"/>
</dbReference>
<dbReference type="InterPro" id="IPR039753">
    <property type="entry name" value="RG7MT1"/>
</dbReference>
<dbReference type="GO" id="GO:0005525">
    <property type="term" value="F:GTP binding"/>
    <property type="evidence" value="ECO:0007669"/>
    <property type="project" value="UniProtKB-KW"/>
</dbReference>
<dbReference type="EMBL" id="MN738786">
    <property type="protein sequence ID" value="QHT36855.1"/>
    <property type="molecule type" value="Genomic_DNA"/>
</dbReference>
<dbReference type="GO" id="GO:0005634">
    <property type="term" value="C:nucleus"/>
    <property type="evidence" value="ECO:0007669"/>
    <property type="project" value="TreeGrafter"/>
</dbReference>
<dbReference type="GO" id="GO:0004651">
    <property type="term" value="F:polynucleotide 5'-phosphatase activity"/>
    <property type="evidence" value="ECO:0007669"/>
    <property type="project" value="InterPro"/>
</dbReference>
<dbReference type="SUPFAM" id="SSF50249">
    <property type="entry name" value="Nucleic acid-binding proteins"/>
    <property type="match status" value="1"/>
</dbReference>
<dbReference type="SUPFAM" id="SSF56091">
    <property type="entry name" value="DNA ligase/mRNA capping enzyme, catalytic domain"/>
    <property type="match status" value="1"/>
</dbReference>
<dbReference type="AlphaFoldDB" id="A0A6C0FCF4"/>
<evidence type="ECO:0000256" key="5">
    <source>
        <dbReference type="ARBA" id="ARBA00022691"/>
    </source>
</evidence>
<dbReference type="InterPro" id="IPR029063">
    <property type="entry name" value="SAM-dependent_MTases_sf"/>
</dbReference>
<keyword evidence="3" id="KW-0507">mRNA processing</keyword>
<dbReference type="InterPro" id="IPR012340">
    <property type="entry name" value="NA-bd_OB-fold"/>
</dbReference>
<keyword evidence="7" id="KW-0378">Hydrolase</keyword>
<comment type="catalytic activity">
    <reaction evidence="10">
        <text>a 5'-end triphospho-ribonucleoside in mRNA + H2O = a 5'-end diphospho-ribonucleoside in mRNA + phosphate + H(+)</text>
        <dbReference type="Rhea" id="RHEA:67004"/>
        <dbReference type="Rhea" id="RHEA-COMP:17164"/>
        <dbReference type="Rhea" id="RHEA-COMP:17165"/>
        <dbReference type="ChEBI" id="CHEBI:15377"/>
        <dbReference type="ChEBI" id="CHEBI:15378"/>
        <dbReference type="ChEBI" id="CHEBI:43474"/>
        <dbReference type="ChEBI" id="CHEBI:167616"/>
        <dbReference type="ChEBI" id="CHEBI:167618"/>
        <dbReference type="EC" id="3.6.1.74"/>
    </reaction>
    <physiologicalReaction direction="left-to-right" evidence="10">
        <dbReference type="Rhea" id="RHEA:67005"/>
    </physiologicalReaction>
</comment>
<dbReference type="GO" id="GO:0003723">
    <property type="term" value="F:RNA binding"/>
    <property type="evidence" value="ECO:0007669"/>
    <property type="project" value="UniProtKB-KW"/>
</dbReference>
<evidence type="ECO:0000256" key="10">
    <source>
        <dbReference type="ARBA" id="ARBA00047740"/>
    </source>
</evidence>
<reference evidence="12" key="1">
    <citation type="journal article" date="2020" name="Nature">
        <title>Giant virus diversity and host interactions through global metagenomics.</title>
        <authorList>
            <person name="Schulz F."/>
            <person name="Roux S."/>
            <person name="Paez-Espino D."/>
            <person name="Jungbluth S."/>
            <person name="Walsh D.A."/>
            <person name="Denef V.J."/>
            <person name="McMahon K.D."/>
            <person name="Konstantinidis K.T."/>
            <person name="Eloe-Fadrosh E.A."/>
            <person name="Kyrpides N.C."/>
            <person name="Woyke T."/>
        </authorList>
    </citation>
    <scope>NUCLEOTIDE SEQUENCE</scope>
    <source>
        <strain evidence="12">GVMAG-S-ERX555967-130</strain>
    </source>
</reference>
<keyword evidence="9" id="KW-0342">GTP-binding</keyword>
<evidence type="ECO:0000256" key="6">
    <source>
        <dbReference type="ARBA" id="ARBA00022741"/>
    </source>
</evidence>
<proteinExistence type="predicted"/>
<dbReference type="PANTHER" id="PTHR12189:SF2">
    <property type="entry name" value="MRNA CAP GUANINE-N7 METHYLTRANSFERASE"/>
    <property type="match status" value="1"/>
</dbReference>
<dbReference type="GO" id="GO:0140818">
    <property type="term" value="F:mRNA 5'-triphosphate monophosphatase activity"/>
    <property type="evidence" value="ECO:0007669"/>
    <property type="project" value="UniProtKB-EC"/>
</dbReference>
<dbReference type="SUPFAM" id="SSF53335">
    <property type="entry name" value="S-adenosyl-L-methionine-dependent methyltransferases"/>
    <property type="match status" value="1"/>
</dbReference>
<keyword evidence="6" id="KW-0547">Nucleotide-binding</keyword>
<evidence type="ECO:0000313" key="12">
    <source>
        <dbReference type="EMBL" id="QHT36855.1"/>
    </source>
</evidence>